<dbReference type="Proteomes" id="UP001295469">
    <property type="component" value="Chromosome C03"/>
</dbReference>
<dbReference type="EMBL" id="HG994367">
    <property type="protein sequence ID" value="CAF1699946.1"/>
    <property type="molecule type" value="Genomic_DNA"/>
</dbReference>
<name>A0A816IA77_BRANA</name>
<reference evidence="1" key="1">
    <citation type="submission" date="2021-01" db="EMBL/GenBank/DDBJ databases">
        <authorList>
            <consortium name="Genoscope - CEA"/>
            <person name="William W."/>
        </authorList>
    </citation>
    <scope>NUCLEOTIDE SEQUENCE</scope>
</reference>
<proteinExistence type="predicted"/>
<organism evidence="1">
    <name type="scientific">Brassica napus</name>
    <name type="common">Rape</name>
    <dbReference type="NCBI Taxonomy" id="3708"/>
    <lineage>
        <taxon>Eukaryota</taxon>
        <taxon>Viridiplantae</taxon>
        <taxon>Streptophyta</taxon>
        <taxon>Embryophyta</taxon>
        <taxon>Tracheophyta</taxon>
        <taxon>Spermatophyta</taxon>
        <taxon>Magnoliopsida</taxon>
        <taxon>eudicotyledons</taxon>
        <taxon>Gunneridae</taxon>
        <taxon>Pentapetalae</taxon>
        <taxon>rosids</taxon>
        <taxon>malvids</taxon>
        <taxon>Brassicales</taxon>
        <taxon>Brassicaceae</taxon>
        <taxon>Brassiceae</taxon>
        <taxon>Brassica</taxon>
    </lineage>
</organism>
<protein>
    <submittedName>
        <fullName evidence="1">(rape) hypothetical protein</fullName>
    </submittedName>
</protein>
<gene>
    <name evidence="1" type="ORF">DARMORV10_C03P22300.1</name>
</gene>
<evidence type="ECO:0000313" key="1">
    <source>
        <dbReference type="EMBL" id="CAF1699946.1"/>
    </source>
</evidence>
<dbReference type="AlphaFoldDB" id="A0A816IA77"/>
<sequence>MFEYPLRSGLFGVLNSQTENCDVTRWNKSRVMALTLK</sequence>
<accession>A0A816IA77</accession>